<gene>
    <name evidence="1" type="ORF">Bxe_A3923</name>
</gene>
<sequence length="82" mass="9430">MTSWGRGLAVWWLLAQPVLSRPFNRDPLIRNLNRSGRRRVRGRSRCDPVRCGETLGKSWRAIGSCGYREHGAALKKKKGLRR</sequence>
<organism evidence="1 2">
    <name type="scientific">Paraburkholderia xenovorans (strain LB400)</name>
    <dbReference type="NCBI Taxonomy" id="266265"/>
    <lineage>
        <taxon>Bacteria</taxon>
        <taxon>Pseudomonadati</taxon>
        <taxon>Pseudomonadota</taxon>
        <taxon>Betaproteobacteria</taxon>
        <taxon>Burkholderiales</taxon>
        <taxon>Burkholderiaceae</taxon>
        <taxon>Paraburkholderia</taxon>
    </lineage>
</organism>
<dbReference type="Proteomes" id="UP000001817">
    <property type="component" value="Chromosome 1"/>
</dbReference>
<evidence type="ECO:0000313" key="2">
    <source>
        <dbReference type="Proteomes" id="UP000001817"/>
    </source>
</evidence>
<proteinExistence type="predicted"/>
<protein>
    <submittedName>
        <fullName evidence="1">Uncharacterized protein</fullName>
    </submittedName>
</protein>
<dbReference type="AlphaFoldDB" id="Q145B5"/>
<accession>Q145B5</accession>
<name>Q145B5_PARXL</name>
<evidence type="ECO:0000313" key="1">
    <source>
        <dbReference type="EMBL" id="ABE29074.1"/>
    </source>
</evidence>
<reference evidence="1 2" key="1">
    <citation type="journal article" date="2006" name="Proc. Natl. Acad. Sci. U.S.A.">
        <title>Burkholderia xenovorans LB400 harbors a multi-replicon, 9.73-Mbp genome shaped for versatility.</title>
        <authorList>
            <person name="Chain P.S."/>
            <person name="Denef V.J."/>
            <person name="Konstantinidis K.T."/>
            <person name="Vergez L.M."/>
            <person name="Agullo L."/>
            <person name="Reyes V.L."/>
            <person name="Hauser L."/>
            <person name="Cordova M."/>
            <person name="Gomez L."/>
            <person name="Gonzalez M."/>
            <person name="Land M."/>
            <person name="Lao V."/>
            <person name="Larimer F."/>
            <person name="LiPuma J.J."/>
            <person name="Mahenthiralingam E."/>
            <person name="Malfatti S.A."/>
            <person name="Marx C.J."/>
            <person name="Parnell J.J."/>
            <person name="Ramette A."/>
            <person name="Richardson P."/>
            <person name="Seeger M."/>
            <person name="Smith D."/>
            <person name="Spilker T."/>
            <person name="Sul W.J."/>
            <person name="Tsoi T.V."/>
            <person name="Ulrich L.E."/>
            <person name="Zhulin I.B."/>
            <person name="Tiedje J.M."/>
        </authorList>
    </citation>
    <scope>NUCLEOTIDE SEQUENCE [LARGE SCALE GENOMIC DNA]</scope>
    <source>
        <strain evidence="1 2">LB400</strain>
    </source>
</reference>
<dbReference type="EMBL" id="CP000270">
    <property type="protein sequence ID" value="ABE29074.1"/>
    <property type="molecule type" value="Genomic_DNA"/>
</dbReference>
<dbReference type="KEGG" id="bxe:Bxe_A3923"/>
<keyword evidence="2" id="KW-1185">Reference proteome</keyword>